<dbReference type="EMBL" id="FNAT01000010">
    <property type="protein sequence ID" value="SDF30491.1"/>
    <property type="molecule type" value="Genomic_DNA"/>
</dbReference>
<dbReference type="PIRSF" id="PIRSF010376">
    <property type="entry name" value="IspE"/>
    <property type="match status" value="1"/>
</dbReference>
<sequence>MRPDGLEKGLAPAKVNLALHVTGRRAGGYHLLDSLVVFAGVGDQLTALPANDLALEVEGPFSAGVPLDERNSVLRAAYALRQARDVTQGARLKLTKTLPHAAGIGSGSSDAAATIRLLSEFWGVEPLAPDAPEVLELGADVPVCLSAPTPMRMTGIGEVLDPAPALPACGLVLVNPGVEVPTAEVFGKLERSENGPMDDLPAGLDYAGFLGWLKAQRNDLQDPAEAITPEIGRALARLRRMPGVDLALMSGSGATCVGLTRDMGRARQVARAIQLSEMGWWVAPAPLLS</sequence>
<dbReference type="Pfam" id="PF08544">
    <property type="entry name" value="GHMP_kinases_C"/>
    <property type="match status" value="1"/>
</dbReference>
<evidence type="ECO:0000313" key="14">
    <source>
        <dbReference type="Proteomes" id="UP000198922"/>
    </source>
</evidence>
<evidence type="ECO:0000259" key="11">
    <source>
        <dbReference type="Pfam" id="PF00288"/>
    </source>
</evidence>
<proteinExistence type="inferred from homology"/>
<dbReference type="InterPro" id="IPR014721">
    <property type="entry name" value="Ribsml_uS5_D2-typ_fold_subgr"/>
</dbReference>
<dbReference type="InterPro" id="IPR036554">
    <property type="entry name" value="GHMP_kinase_C_sf"/>
</dbReference>
<dbReference type="OrthoDB" id="9809438at2"/>
<evidence type="ECO:0000256" key="10">
    <source>
        <dbReference type="HAMAP-Rule" id="MF_00061"/>
    </source>
</evidence>
<dbReference type="HAMAP" id="MF_00061">
    <property type="entry name" value="IspE"/>
    <property type="match status" value="1"/>
</dbReference>
<dbReference type="STRING" id="521013.SAMN04488567_0069"/>
<dbReference type="EC" id="2.7.1.148" evidence="2 10"/>
<protein>
    <recommendedName>
        <fullName evidence="3 10">4-diphosphocytidyl-2-C-methyl-D-erythritol kinase</fullName>
        <shortName evidence="10">CMK</shortName>
        <ecNumber evidence="2 10">2.7.1.148</ecNumber>
    </recommendedName>
    <alternativeName>
        <fullName evidence="9 10">4-(cytidine-5'-diphospho)-2-C-methyl-D-erythritol kinase</fullName>
    </alternativeName>
</protein>
<dbReference type="InterPro" id="IPR004424">
    <property type="entry name" value="IspE"/>
</dbReference>
<comment type="pathway">
    <text evidence="10">Isoprenoid biosynthesis; isopentenyl diphosphate biosynthesis via DXP pathway; isopentenyl diphosphate from 1-deoxy-D-xylulose 5-phosphate: step 3/6.</text>
</comment>
<keyword evidence="8 10" id="KW-0414">Isoprene biosynthesis</keyword>
<feature type="domain" description="GHMP kinase C-terminal" evidence="12">
    <location>
        <begin position="216"/>
        <end position="274"/>
    </location>
</feature>
<comment type="similarity">
    <text evidence="1 10">Belongs to the GHMP kinase family. IspE subfamily.</text>
</comment>
<dbReference type="Pfam" id="PF00288">
    <property type="entry name" value="GHMP_kinases_N"/>
    <property type="match status" value="1"/>
</dbReference>
<comment type="function">
    <text evidence="10">Catalyzes the phosphorylation of the position 2 hydroxy group of 4-diphosphocytidyl-2C-methyl-D-erythritol.</text>
</comment>
<feature type="domain" description="GHMP kinase N-terminal" evidence="11">
    <location>
        <begin position="71"/>
        <end position="140"/>
    </location>
</feature>
<dbReference type="Gene3D" id="3.30.230.10">
    <property type="match status" value="1"/>
</dbReference>
<dbReference type="Proteomes" id="UP000198922">
    <property type="component" value="Unassembled WGS sequence"/>
</dbReference>
<dbReference type="SUPFAM" id="SSF54211">
    <property type="entry name" value="Ribosomal protein S5 domain 2-like"/>
    <property type="match status" value="1"/>
</dbReference>
<keyword evidence="7 10" id="KW-0067">ATP-binding</keyword>
<feature type="active site" evidence="10">
    <location>
        <position position="14"/>
    </location>
</feature>
<keyword evidence="4 10" id="KW-0808">Transferase</keyword>
<evidence type="ECO:0000256" key="2">
    <source>
        <dbReference type="ARBA" id="ARBA00012052"/>
    </source>
</evidence>
<keyword evidence="6 10" id="KW-0418">Kinase</keyword>
<dbReference type="UniPathway" id="UPA00056">
    <property type="reaction ID" value="UER00094"/>
</dbReference>
<evidence type="ECO:0000256" key="1">
    <source>
        <dbReference type="ARBA" id="ARBA00009684"/>
    </source>
</evidence>
<reference evidence="14" key="1">
    <citation type="submission" date="2016-10" db="EMBL/GenBank/DDBJ databases">
        <authorList>
            <person name="Varghese N."/>
            <person name="Submissions S."/>
        </authorList>
    </citation>
    <scope>NUCLEOTIDE SEQUENCE [LARGE SCALE GENOMIC DNA]</scope>
    <source>
        <strain evidence="14">DSM 21424</strain>
    </source>
</reference>
<accession>A0A1G7K0H0</accession>
<evidence type="ECO:0000256" key="6">
    <source>
        <dbReference type="ARBA" id="ARBA00022777"/>
    </source>
</evidence>
<evidence type="ECO:0000259" key="12">
    <source>
        <dbReference type="Pfam" id="PF08544"/>
    </source>
</evidence>
<evidence type="ECO:0000256" key="4">
    <source>
        <dbReference type="ARBA" id="ARBA00022679"/>
    </source>
</evidence>
<evidence type="ECO:0000256" key="3">
    <source>
        <dbReference type="ARBA" id="ARBA00017473"/>
    </source>
</evidence>
<evidence type="ECO:0000256" key="5">
    <source>
        <dbReference type="ARBA" id="ARBA00022741"/>
    </source>
</evidence>
<evidence type="ECO:0000256" key="9">
    <source>
        <dbReference type="ARBA" id="ARBA00032554"/>
    </source>
</evidence>
<dbReference type="InterPro" id="IPR020568">
    <property type="entry name" value="Ribosomal_Su5_D2-typ_SF"/>
</dbReference>
<name>A0A1G7K0H0_9RHOB</name>
<dbReference type="NCBIfam" id="NF011202">
    <property type="entry name" value="PRK14608.1"/>
    <property type="match status" value="1"/>
</dbReference>
<feature type="binding site" evidence="10">
    <location>
        <begin position="99"/>
        <end position="109"/>
    </location>
    <ligand>
        <name>ATP</name>
        <dbReference type="ChEBI" id="CHEBI:30616"/>
    </ligand>
</feature>
<dbReference type="InterPro" id="IPR013750">
    <property type="entry name" value="GHMP_kinase_C_dom"/>
</dbReference>
<evidence type="ECO:0000256" key="7">
    <source>
        <dbReference type="ARBA" id="ARBA00022840"/>
    </source>
</evidence>
<keyword evidence="14" id="KW-1185">Reference proteome</keyword>
<dbReference type="PANTHER" id="PTHR43527:SF2">
    <property type="entry name" value="4-DIPHOSPHOCYTIDYL-2-C-METHYL-D-ERYTHRITOL KINASE, CHLOROPLASTIC"/>
    <property type="match status" value="1"/>
</dbReference>
<gene>
    <name evidence="10" type="primary">ispE</name>
    <name evidence="13" type="ORF">SAMN04488567_0069</name>
</gene>
<dbReference type="Gene3D" id="3.30.70.890">
    <property type="entry name" value="GHMP kinase, C-terminal domain"/>
    <property type="match status" value="1"/>
</dbReference>
<feature type="active site" evidence="10">
    <location>
        <position position="140"/>
    </location>
</feature>
<dbReference type="GO" id="GO:0005524">
    <property type="term" value="F:ATP binding"/>
    <property type="evidence" value="ECO:0007669"/>
    <property type="project" value="UniProtKB-UniRule"/>
</dbReference>
<evidence type="ECO:0000313" key="13">
    <source>
        <dbReference type="EMBL" id="SDF30491.1"/>
    </source>
</evidence>
<organism evidence="13 14">
    <name type="scientific">Limimaricola pyoseonensis</name>
    <dbReference type="NCBI Taxonomy" id="521013"/>
    <lineage>
        <taxon>Bacteria</taxon>
        <taxon>Pseudomonadati</taxon>
        <taxon>Pseudomonadota</taxon>
        <taxon>Alphaproteobacteria</taxon>
        <taxon>Rhodobacterales</taxon>
        <taxon>Paracoccaceae</taxon>
        <taxon>Limimaricola</taxon>
    </lineage>
</organism>
<dbReference type="InterPro" id="IPR006204">
    <property type="entry name" value="GHMP_kinase_N_dom"/>
</dbReference>
<comment type="catalytic activity">
    <reaction evidence="10">
        <text>4-CDP-2-C-methyl-D-erythritol + ATP = 4-CDP-2-C-methyl-D-erythritol 2-phosphate + ADP + H(+)</text>
        <dbReference type="Rhea" id="RHEA:18437"/>
        <dbReference type="ChEBI" id="CHEBI:15378"/>
        <dbReference type="ChEBI" id="CHEBI:30616"/>
        <dbReference type="ChEBI" id="CHEBI:57823"/>
        <dbReference type="ChEBI" id="CHEBI:57919"/>
        <dbReference type="ChEBI" id="CHEBI:456216"/>
        <dbReference type="EC" id="2.7.1.148"/>
    </reaction>
</comment>
<dbReference type="SUPFAM" id="SSF55060">
    <property type="entry name" value="GHMP Kinase, C-terminal domain"/>
    <property type="match status" value="1"/>
</dbReference>
<dbReference type="PANTHER" id="PTHR43527">
    <property type="entry name" value="4-DIPHOSPHOCYTIDYL-2-C-METHYL-D-ERYTHRITOL KINASE, CHLOROPLASTIC"/>
    <property type="match status" value="1"/>
</dbReference>
<dbReference type="GO" id="GO:0050515">
    <property type="term" value="F:4-(cytidine 5'-diphospho)-2-C-methyl-D-erythritol kinase activity"/>
    <property type="evidence" value="ECO:0007669"/>
    <property type="project" value="UniProtKB-UniRule"/>
</dbReference>
<keyword evidence="5 10" id="KW-0547">Nucleotide-binding</keyword>
<dbReference type="AlphaFoldDB" id="A0A1G7K0H0"/>
<dbReference type="GO" id="GO:0016114">
    <property type="term" value="P:terpenoid biosynthetic process"/>
    <property type="evidence" value="ECO:0007669"/>
    <property type="project" value="InterPro"/>
</dbReference>
<evidence type="ECO:0000256" key="8">
    <source>
        <dbReference type="ARBA" id="ARBA00023229"/>
    </source>
</evidence>
<dbReference type="GO" id="GO:0019288">
    <property type="term" value="P:isopentenyl diphosphate biosynthetic process, methylerythritol 4-phosphate pathway"/>
    <property type="evidence" value="ECO:0007669"/>
    <property type="project" value="UniProtKB-UniRule"/>
</dbReference>